<dbReference type="OrthoDB" id="17912at2759"/>
<dbReference type="PANTHER" id="PTHR48051">
    <property type="match status" value="1"/>
</dbReference>
<proteinExistence type="predicted"/>
<dbReference type="AlphaFoldDB" id="A0A4Y2FVA0"/>
<name>A0A4Y2FVA0_ARAVE</name>
<organism evidence="3 4">
    <name type="scientific">Araneus ventricosus</name>
    <name type="common">Orbweaver spider</name>
    <name type="synonym">Epeira ventricosa</name>
    <dbReference type="NCBI Taxonomy" id="182803"/>
    <lineage>
        <taxon>Eukaryota</taxon>
        <taxon>Metazoa</taxon>
        <taxon>Ecdysozoa</taxon>
        <taxon>Arthropoda</taxon>
        <taxon>Chelicerata</taxon>
        <taxon>Arachnida</taxon>
        <taxon>Araneae</taxon>
        <taxon>Araneomorphae</taxon>
        <taxon>Entelegynae</taxon>
        <taxon>Araneoidea</taxon>
        <taxon>Araneidae</taxon>
        <taxon>Araneus</taxon>
    </lineage>
</organism>
<evidence type="ECO:0000313" key="3">
    <source>
        <dbReference type="EMBL" id="GBM45442.1"/>
    </source>
</evidence>
<sequence>MEKRWKHWIAELSPYFCLMKKISVLSLKCNRLQKLPRNIQCLESLRMFSASHNELKVLPFGIRKLHLDTLDLFHNPLNTDVVLRPVTLWQLPSLMELSASAIVKHE</sequence>
<protein>
    <submittedName>
        <fullName evidence="3">Uncharacterized protein</fullName>
    </submittedName>
</protein>
<keyword evidence="4" id="KW-1185">Reference proteome</keyword>
<dbReference type="InterPro" id="IPR050216">
    <property type="entry name" value="LRR_domain-containing"/>
</dbReference>
<dbReference type="Gene3D" id="3.80.10.10">
    <property type="entry name" value="Ribonuclease Inhibitor"/>
    <property type="match status" value="1"/>
</dbReference>
<evidence type="ECO:0000256" key="1">
    <source>
        <dbReference type="ARBA" id="ARBA00022614"/>
    </source>
</evidence>
<dbReference type="EMBL" id="BGPR01097411">
    <property type="protein sequence ID" value="GBM45442.1"/>
    <property type="molecule type" value="Genomic_DNA"/>
</dbReference>
<keyword evidence="2" id="KW-0677">Repeat</keyword>
<comment type="caution">
    <text evidence="3">The sequence shown here is derived from an EMBL/GenBank/DDBJ whole genome shotgun (WGS) entry which is preliminary data.</text>
</comment>
<keyword evidence="1" id="KW-0433">Leucine-rich repeat</keyword>
<evidence type="ECO:0000256" key="2">
    <source>
        <dbReference type="ARBA" id="ARBA00022737"/>
    </source>
</evidence>
<evidence type="ECO:0000313" key="4">
    <source>
        <dbReference type="Proteomes" id="UP000499080"/>
    </source>
</evidence>
<dbReference type="PANTHER" id="PTHR48051:SF46">
    <property type="entry name" value="LEUCINE RICH REPEAT-CONTAINING DOMAIN PROTEIN"/>
    <property type="match status" value="1"/>
</dbReference>
<dbReference type="Proteomes" id="UP000499080">
    <property type="component" value="Unassembled WGS sequence"/>
</dbReference>
<gene>
    <name evidence="3" type="ORF">AVEN_103168_1</name>
</gene>
<reference evidence="3 4" key="1">
    <citation type="journal article" date="2019" name="Sci. Rep.">
        <title>Orb-weaving spider Araneus ventricosus genome elucidates the spidroin gene catalogue.</title>
        <authorList>
            <person name="Kono N."/>
            <person name="Nakamura H."/>
            <person name="Ohtoshi R."/>
            <person name="Moran D.A.P."/>
            <person name="Shinohara A."/>
            <person name="Yoshida Y."/>
            <person name="Fujiwara M."/>
            <person name="Mori M."/>
            <person name="Tomita M."/>
            <person name="Arakawa K."/>
        </authorList>
    </citation>
    <scope>NUCLEOTIDE SEQUENCE [LARGE SCALE GENOMIC DNA]</scope>
</reference>
<dbReference type="SUPFAM" id="SSF52075">
    <property type="entry name" value="Outer arm dynein light chain 1"/>
    <property type="match status" value="1"/>
</dbReference>
<accession>A0A4Y2FVA0</accession>
<dbReference type="GO" id="GO:0005737">
    <property type="term" value="C:cytoplasm"/>
    <property type="evidence" value="ECO:0007669"/>
    <property type="project" value="TreeGrafter"/>
</dbReference>
<dbReference type="InterPro" id="IPR032675">
    <property type="entry name" value="LRR_dom_sf"/>
</dbReference>